<dbReference type="InterPro" id="IPR001611">
    <property type="entry name" value="Leu-rich_rpt"/>
</dbReference>
<dbReference type="Proteomes" id="UP000266673">
    <property type="component" value="Unassembled WGS sequence"/>
</dbReference>
<dbReference type="Gene3D" id="3.80.10.10">
    <property type="entry name" value="Ribonuclease Inhibitor"/>
    <property type="match status" value="1"/>
</dbReference>
<organism evidence="1 2">
    <name type="scientific">Gigaspora rosea</name>
    <dbReference type="NCBI Taxonomy" id="44941"/>
    <lineage>
        <taxon>Eukaryota</taxon>
        <taxon>Fungi</taxon>
        <taxon>Fungi incertae sedis</taxon>
        <taxon>Mucoromycota</taxon>
        <taxon>Glomeromycotina</taxon>
        <taxon>Glomeromycetes</taxon>
        <taxon>Diversisporales</taxon>
        <taxon>Gigasporaceae</taxon>
        <taxon>Gigaspora</taxon>
    </lineage>
</organism>
<keyword evidence="2" id="KW-1185">Reference proteome</keyword>
<dbReference type="InterPro" id="IPR032675">
    <property type="entry name" value="LRR_dom_sf"/>
</dbReference>
<dbReference type="SUPFAM" id="SSF52047">
    <property type="entry name" value="RNI-like"/>
    <property type="match status" value="1"/>
</dbReference>
<dbReference type="OrthoDB" id="2353542at2759"/>
<dbReference type="EMBL" id="QKWP01000103">
    <property type="protein sequence ID" value="RIB27301.1"/>
    <property type="molecule type" value="Genomic_DNA"/>
</dbReference>
<proteinExistence type="predicted"/>
<name>A0A397VZP9_9GLOM</name>
<comment type="caution">
    <text evidence="1">The sequence shown here is derived from an EMBL/GenBank/DDBJ whole genome shotgun (WGS) entry which is preliminary data.</text>
</comment>
<sequence>MALPEFSCFAKGVVLCAYIVKGYREEPAEGALLQYVELYEQCWDNNPTIHEGSYVKAPERFDAILKNNWHNTVDQKMLQKWDFSKKEKCLRRLYKNTTLNSLYLKENQLGSEGGKTQAEALCKNTALTYLNLENNKLGPEDKNF</sequence>
<evidence type="ECO:0000313" key="2">
    <source>
        <dbReference type="Proteomes" id="UP000266673"/>
    </source>
</evidence>
<dbReference type="Pfam" id="PF13516">
    <property type="entry name" value="LRR_6"/>
    <property type="match status" value="2"/>
</dbReference>
<dbReference type="AlphaFoldDB" id="A0A397VZP9"/>
<reference evidence="1 2" key="1">
    <citation type="submission" date="2018-06" db="EMBL/GenBank/DDBJ databases">
        <title>Comparative genomics reveals the genomic features of Rhizophagus irregularis, R. cerebriforme, R. diaphanum and Gigaspora rosea, and their symbiotic lifestyle signature.</title>
        <authorList>
            <person name="Morin E."/>
            <person name="San Clemente H."/>
            <person name="Chen E.C.H."/>
            <person name="De La Providencia I."/>
            <person name="Hainaut M."/>
            <person name="Kuo A."/>
            <person name="Kohler A."/>
            <person name="Murat C."/>
            <person name="Tang N."/>
            <person name="Roy S."/>
            <person name="Loubradou J."/>
            <person name="Henrissat B."/>
            <person name="Grigoriev I.V."/>
            <person name="Corradi N."/>
            <person name="Roux C."/>
            <person name="Martin F.M."/>
        </authorList>
    </citation>
    <scope>NUCLEOTIDE SEQUENCE [LARGE SCALE GENOMIC DNA]</scope>
    <source>
        <strain evidence="1 2">DAOM 194757</strain>
    </source>
</reference>
<gene>
    <name evidence="1" type="ORF">C2G38_2240232</name>
</gene>
<evidence type="ECO:0000313" key="1">
    <source>
        <dbReference type="EMBL" id="RIB27301.1"/>
    </source>
</evidence>
<protein>
    <submittedName>
        <fullName evidence="1">Uncharacterized protein</fullName>
    </submittedName>
</protein>
<accession>A0A397VZP9</accession>